<name>W9HMT1_FUSOX</name>
<proteinExistence type="predicted"/>
<dbReference type="HOGENOM" id="CLU_098003_0_0_1"/>
<dbReference type="OrthoDB" id="5094570at2759"/>
<dbReference type="Proteomes" id="UP000030753">
    <property type="component" value="Unassembled WGS sequence"/>
</dbReference>
<sequence length="183" mass="21265">MTGRQYLQTSLREENMELILSNFGDADEAWDCACWWIDMLEQAQVNMSTYVEIAVKYCFDTWASTKVWAGYGLKHTIIPRVLLQGYHNGRMIPYWIKRVDSSCLMYELFIEFPALRGADKTLQWGRWPTYVGRYRHWKDGGDITASVPAMNFWPIAPSLDRWMVKNFGGGDDDTMVVKVKLAE</sequence>
<gene>
    <name evidence="1" type="ORF">FOYG_15722</name>
</gene>
<dbReference type="EMBL" id="JH717849">
    <property type="protein sequence ID" value="EWY81486.1"/>
    <property type="molecule type" value="Genomic_DNA"/>
</dbReference>
<protein>
    <submittedName>
        <fullName evidence="1">Uncharacterized protein</fullName>
    </submittedName>
</protein>
<evidence type="ECO:0000313" key="2">
    <source>
        <dbReference type="Proteomes" id="UP000030753"/>
    </source>
</evidence>
<organism evidence="1 2">
    <name type="scientific">Fusarium oxysporum NRRL 32931</name>
    <dbReference type="NCBI Taxonomy" id="660029"/>
    <lineage>
        <taxon>Eukaryota</taxon>
        <taxon>Fungi</taxon>
        <taxon>Dikarya</taxon>
        <taxon>Ascomycota</taxon>
        <taxon>Pezizomycotina</taxon>
        <taxon>Sordariomycetes</taxon>
        <taxon>Hypocreomycetidae</taxon>
        <taxon>Hypocreales</taxon>
        <taxon>Nectriaceae</taxon>
        <taxon>Fusarium</taxon>
        <taxon>Fusarium oxysporum species complex</taxon>
    </lineage>
</organism>
<accession>W9HMT1</accession>
<evidence type="ECO:0000313" key="1">
    <source>
        <dbReference type="EMBL" id="EWY81486.1"/>
    </source>
</evidence>
<reference evidence="1 2" key="1">
    <citation type="submission" date="2011-06" db="EMBL/GenBank/DDBJ databases">
        <title>The Genome Sequence of Fusarium oxysporum FOSC 3-a.</title>
        <authorList>
            <consortium name="The Broad Institute Genome Sequencing Platform"/>
            <person name="Ma L.-J."/>
            <person name="Gale L.R."/>
            <person name="Schwartz D.C."/>
            <person name="Zhou S."/>
            <person name="Corby-Kistler H."/>
            <person name="Young S.K."/>
            <person name="Zeng Q."/>
            <person name="Gargeya S."/>
            <person name="Fitzgerald M."/>
            <person name="Haas B."/>
            <person name="Abouelleil A."/>
            <person name="Alvarado L."/>
            <person name="Arachchi H.M."/>
            <person name="Berlin A."/>
            <person name="Brown A."/>
            <person name="Chapman S.B."/>
            <person name="Chen Z."/>
            <person name="Dunbar C."/>
            <person name="Freedman E."/>
            <person name="Gearin G."/>
            <person name="Gellesch M."/>
            <person name="Goldberg J."/>
            <person name="Griggs A."/>
            <person name="Gujja S."/>
            <person name="Heiman D."/>
            <person name="Howarth C."/>
            <person name="Larson L."/>
            <person name="Lui A."/>
            <person name="MacDonald P.J.P."/>
            <person name="Mehta T."/>
            <person name="Montmayeur A."/>
            <person name="Murphy C."/>
            <person name="Neiman D."/>
            <person name="Pearson M."/>
            <person name="Priest M."/>
            <person name="Roberts A."/>
            <person name="Saif S."/>
            <person name="Shea T."/>
            <person name="Shenoy N."/>
            <person name="Sisk P."/>
            <person name="Stolte C."/>
            <person name="Sykes S."/>
            <person name="Wortman J."/>
            <person name="Nusbaum C."/>
            <person name="Birren B."/>
        </authorList>
    </citation>
    <scope>NUCLEOTIDE SEQUENCE [LARGE SCALE GENOMIC DNA]</scope>
    <source>
        <strain evidence="2">FOSC 3-a</strain>
    </source>
</reference>
<dbReference type="AlphaFoldDB" id="W9HMT1"/>